<dbReference type="RefSeq" id="WP_217333345.1">
    <property type="nucleotide sequence ID" value="NZ_JAHQZT010000001.1"/>
</dbReference>
<comment type="caution">
    <text evidence="5">The sequence shown here is derived from an EMBL/GenBank/DDBJ whole genome shotgun (WGS) entry which is preliminary data.</text>
</comment>
<reference evidence="5 6" key="1">
    <citation type="submission" date="2021-06" db="EMBL/GenBank/DDBJ databases">
        <title>Bacterium isolated from marine sediment.</title>
        <authorList>
            <person name="Zhu K.-L."/>
            <person name="Du Z.-J."/>
            <person name="Liang Q.-Y."/>
        </authorList>
    </citation>
    <scope>NUCLEOTIDE SEQUENCE [LARGE SCALE GENOMIC DNA]</scope>
    <source>
        <strain evidence="5 6">A346</strain>
    </source>
</reference>
<evidence type="ECO:0000256" key="3">
    <source>
        <dbReference type="ARBA" id="ARBA00022752"/>
    </source>
</evidence>
<sequence>MTEDFLHMMRQWLEQLEQHQGNAKPDKPRQPHSPGAINPVLDDLLFRLTRQSEHFCRFGEQLLQLDSGNAELEIDHLMTAYQHHLDQLSLDWVWHGWTLPEQLLAALLVYAPETAGSATALRSLIELGQRLLDTLSDTLAPARLAPLQQLLTRLASFEQARTTYLSQLQQINASALTAFKARLAELPVNDLESLHGLWVETHQQTFSEQSATDEYTRALGGICNTAMQLRHDWQQWLDRMYAGAGLVTLTQYDELSAEHHALRRRVRLLERRMAALTTAADHKDAHEPR</sequence>
<dbReference type="Pfam" id="PF09712">
    <property type="entry name" value="PHA_synth_III_E"/>
    <property type="match status" value="1"/>
</dbReference>
<gene>
    <name evidence="5" type="ORF">KTN04_01040</name>
</gene>
<evidence type="ECO:0000313" key="5">
    <source>
        <dbReference type="EMBL" id="MBV0931926.1"/>
    </source>
</evidence>
<dbReference type="EMBL" id="JAHQZT010000001">
    <property type="protein sequence ID" value="MBV0931926.1"/>
    <property type="molecule type" value="Genomic_DNA"/>
</dbReference>
<proteinExistence type="predicted"/>
<comment type="pathway">
    <text evidence="1">Biopolymer metabolism; poly-(R)-3-hydroxybutanoate biosynthesis.</text>
</comment>
<dbReference type="InterPro" id="IPR010123">
    <property type="entry name" value="PHA_synth_III_E"/>
</dbReference>
<accession>A0ABS6M6M3</accession>
<dbReference type="Proteomes" id="UP000755551">
    <property type="component" value="Unassembled WGS sequence"/>
</dbReference>
<evidence type="ECO:0000256" key="1">
    <source>
        <dbReference type="ARBA" id="ARBA00004683"/>
    </source>
</evidence>
<evidence type="ECO:0000256" key="4">
    <source>
        <dbReference type="SAM" id="Coils"/>
    </source>
</evidence>
<evidence type="ECO:0000256" key="2">
    <source>
        <dbReference type="ARBA" id="ARBA00019066"/>
    </source>
</evidence>
<keyword evidence="6" id="KW-1185">Reference proteome</keyword>
<protein>
    <recommendedName>
        <fullName evidence="2">Poly(3-hydroxyalkanoate) polymerase subunit PhaE</fullName>
    </recommendedName>
</protein>
<feature type="coiled-coil region" evidence="4">
    <location>
        <begin position="252"/>
        <end position="279"/>
    </location>
</feature>
<keyword evidence="4" id="KW-0175">Coiled coil</keyword>
<evidence type="ECO:0000313" key="6">
    <source>
        <dbReference type="Proteomes" id="UP000755551"/>
    </source>
</evidence>
<keyword evidence="3" id="KW-0583">PHB biosynthesis</keyword>
<name>A0ABS6M6M3_9GAMM</name>
<organism evidence="5 6">
    <name type="scientific">Marinobacterium weihaiense</name>
    <dbReference type="NCBI Taxonomy" id="2851016"/>
    <lineage>
        <taxon>Bacteria</taxon>
        <taxon>Pseudomonadati</taxon>
        <taxon>Pseudomonadota</taxon>
        <taxon>Gammaproteobacteria</taxon>
        <taxon>Oceanospirillales</taxon>
        <taxon>Oceanospirillaceae</taxon>
        <taxon>Marinobacterium</taxon>
    </lineage>
</organism>